<dbReference type="EMBL" id="CP025989">
    <property type="protein sequence ID" value="AWD33409.1"/>
    <property type="molecule type" value="Genomic_DNA"/>
</dbReference>
<proteinExistence type="predicted"/>
<protein>
    <submittedName>
        <fullName evidence="4">Uncharacterized protein</fullName>
    </submittedName>
</protein>
<feature type="compositionally biased region" description="Low complexity" evidence="2">
    <location>
        <begin position="370"/>
        <end position="384"/>
    </location>
</feature>
<dbReference type="AlphaFoldDB" id="A0A2U8BSU0"/>
<evidence type="ECO:0000256" key="1">
    <source>
        <dbReference type="SAM" id="Coils"/>
    </source>
</evidence>
<name>A0A2U8BSU0_9RICK</name>
<dbReference type="KEGG" id="fso:Fsol_00630"/>
<evidence type="ECO:0000256" key="3">
    <source>
        <dbReference type="SAM" id="SignalP"/>
    </source>
</evidence>
<feature type="signal peptide" evidence="3">
    <location>
        <begin position="1"/>
        <end position="23"/>
    </location>
</feature>
<feature type="coiled-coil region" evidence="1">
    <location>
        <begin position="74"/>
        <end position="133"/>
    </location>
</feature>
<reference evidence="4 5" key="1">
    <citation type="journal article" date="2018" name="Genome Biol. Evol.">
        <title>The Genome Sequence of "Candidatus Fokinia solitaria": Insights on Reductive Evolution in Rickettsiales.</title>
        <authorList>
            <person name="Floriano A.M."/>
            <person name="Castelli M."/>
            <person name="Krenek S."/>
            <person name="Berendonk T.U."/>
            <person name="Bazzocchi C."/>
            <person name="Petroni G."/>
            <person name="Sassera D."/>
        </authorList>
    </citation>
    <scope>NUCLEOTIDE SEQUENCE [LARGE SCALE GENOMIC DNA]</scope>
    <source>
        <strain evidence="4">Rio ETE_ALG 3VII</strain>
    </source>
</reference>
<feature type="compositionally biased region" description="Polar residues" evidence="2">
    <location>
        <begin position="405"/>
        <end position="415"/>
    </location>
</feature>
<accession>A0A2U8BSU0</accession>
<dbReference type="RefSeq" id="WP_108673422.1">
    <property type="nucleotide sequence ID" value="NZ_CP025989.1"/>
</dbReference>
<feature type="region of interest" description="Disordered" evidence="2">
    <location>
        <begin position="370"/>
        <end position="420"/>
    </location>
</feature>
<dbReference type="Proteomes" id="UP000244519">
    <property type="component" value="Chromosome"/>
</dbReference>
<keyword evidence="1" id="KW-0175">Coiled coil</keyword>
<sequence length="687" mass="76054">MPLLILCFAVCASLITPLLQSDAAIKPNKFRTYSNNNHGNDELYNAIVQAAIAREFSQPLPPTQHEQELLDLAQAKHDAEVENLKEDNKRKEAARKEAAEIAKWERLKAAADAEKAKSEKLKADSDARKAIEEKIKNIAKDAQYISVIDDIEANKVKMMRILKRNPEMLEKMQNDSALEEYINKIMSDAYNTETKRYEFNIGSLATFYTKYGLEREDARELAWLCRRILKETGFLMAVTRAKGDIISERYNTLDLETLMMEIRENKSDMIDTYLQRVRTATLTQMTGELLSLKERGVISQKRYDGIIEDIFPENSILSPYSQEMYEELTNKKHASYGTKEAREEYDINYEEGKENDERQEDNVSAVVANMNNNDGNDVTDDTITGGDGDNGGDNIVNNPPANNNDGGSIKNNKINSAHPIGMDNDTANAMADAKSIINAKNFRDLPGGQIASAIAKSATKAAIELPTAPDQIIRFVGDLIQRGVKGKKNFKPMRPVLDYALDASDKALPGISKTLRPLADVFSLEGQARLAKEVGLEDNLGLTREEKDNPIANTAAHIADFAVGYGKLNTPLKAMKAINPTVALNVFRKDIPNALKEGGKIAKDVGSWIGSKGENLPKVWQGIKKAKEGMTSALRETVKSKGTNIAEMVARSKIIPHSLLNAAKGAGKILVYEVARGNLKGDDIYVL</sequence>
<evidence type="ECO:0000256" key="2">
    <source>
        <dbReference type="SAM" id="MobiDB-lite"/>
    </source>
</evidence>
<feature type="chain" id="PRO_5015913122" evidence="3">
    <location>
        <begin position="24"/>
        <end position="687"/>
    </location>
</feature>
<organism evidence="4 5">
    <name type="scientific">Candidatus Fokinia solitaria</name>
    <dbReference type="NCBI Taxonomy" id="1802984"/>
    <lineage>
        <taxon>Bacteria</taxon>
        <taxon>Pseudomonadati</taxon>
        <taxon>Pseudomonadota</taxon>
        <taxon>Alphaproteobacteria</taxon>
        <taxon>Rickettsiales</taxon>
        <taxon>Candidatus Midichloriaceae</taxon>
        <taxon>Candidatus Fokinia</taxon>
    </lineage>
</organism>
<evidence type="ECO:0000313" key="5">
    <source>
        <dbReference type="Proteomes" id="UP000244519"/>
    </source>
</evidence>
<gene>
    <name evidence="4" type="ORF">Fsol_00630</name>
</gene>
<feature type="compositionally biased region" description="Low complexity" evidence="2">
    <location>
        <begin position="392"/>
        <end position="404"/>
    </location>
</feature>
<keyword evidence="5" id="KW-1185">Reference proteome</keyword>
<keyword evidence="3" id="KW-0732">Signal</keyword>
<evidence type="ECO:0000313" key="4">
    <source>
        <dbReference type="EMBL" id="AWD33409.1"/>
    </source>
</evidence>